<feature type="region of interest" description="Disordered" evidence="1">
    <location>
        <begin position="378"/>
        <end position="397"/>
    </location>
</feature>
<evidence type="ECO:0000313" key="3">
    <source>
        <dbReference type="Proteomes" id="UP001596413"/>
    </source>
</evidence>
<accession>A0ABW2GAR8</accession>
<sequence>MNEKSSESGPGARRARRRLPLTAAAVGLGALLAGGDVPYVAARTGGGSAPAADPSDGGRPPMLRLDPWAGVSPGTGAPLEAAGRLPAGGPSSARVYEAVGAVSSRSVARLGGALGLRGEPRHVDGGWLLGRERGALLRVEAAGAWTFTRYAPDAAVPCVPGEACPLPPGDGTGCSETVCVDGLPPVSGRRARDVAWSVLRAQGTGGAKVDAGRTYGSLREVAADPVVGGLPTAGWRTLVRVDHDGRVTWASGQLARAVAGRSYPVMGAAQTLRALNGPAGGVRPALPKPPDCATAVPYGSEGPPGVLGEDGGVGEVQPCAPKEWRAPGVRGAEFVLAAGRDAGRPVLVPSWLFEVWPGEVLAYPAVESRYVVWEPAAGKPSASASPSPSASAPPSGGARLPVAAASYTAAGSELTVAFWGGVCSTYTVSVAEAGTSVRVSVTGVEELGPGQACIELAKEFRRTVRLERPLGSRTVVDASSGARVPRA</sequence>
<dbReference type="EMBL" id="JBHSZO010000001">
    <property type="protein sequence ID" value="MFC7216766.1"/>
    <property type="molecule type" value="Genomic_DNA"/>
</dbReference>
<keyword evidence="3" id="KW-1185">Reference proteome</keyword>
<gene>
    <name evidence="2" type="ORF">ACFQLX_01050</name>
</gene>
<name>A0ABW2GAR8_9ACTN</name>
<comment type="caution">
    <text evidence="2">The sequence shown here is derived from an EMBL/GenBank/DDBJ whole genome shotgun (WGS) entry which is preliminary data.</text>
</comment>
<reference evidence="3" key="1">
    <citation type="journal article" date="2019" name="Int. J. Syst. Evol. Microbiol.">
        <title>The Global Catalogue of Microorganisms (GCM) 10K type strain sequencing project: providing services to taxonomists for standard genome sequencing and annotation.</title>
        <authorList>
            <consortium name="The Broad Institute Genomics Platform"/>
            <consortium name="The Broad Institute Genome Sequencing Center for Infectious Disease"/>
            <person name="Wu L."/>
            <person name="Ma J."/>
        </authorList>
    </citation>
    <scope>NUCLEOTIDE SEQUENCE [LARGE SCALE GENOMIC DNA]</scope>
    <source>
        <strain evidence="3">CGMCC 1.13681</strain>
    </source>
</reference>
<dbReference type="PROSITE" id="PS51318">
    <property type="entry name" value="TAT"/>
    <property type="match status" value="1"/>
</dbReference>
<dbReference type="RefSeq" id="WP_386410618.1">
    <property type="nucleotide sequence ID" value="NZ_JBHSZO010000001.1"/>
</dbReference>
<protein>
    <recommendedName>
        <fullName evidence="4">Large membrane protein</fullName>
    </recommendedName>
</protein>
<evidence type="ECO:0008006" key="4">
    <source>
        <dbReference type="Google" id="ProtNLM"/>
    </source>
</evidence>
<proteinExistence type="predicted"/>
<organism evidence="2 3">
    <name type="scientific">Streptomyces polyrhachis</name>
    <dbReference type="NCBI Taxonomy" id="1282885"/>
    <lineage>
        <taxon>Bacteria</taxon>
        <taxon>Bacillati</taxon>
        <taxon>Actinomycetota</taxon>
        <taxon>Actinomycetes</taxon>
        <taxon>Kitasatosporales</taxon>
        <taxon>Streptomycetaceae</taxon>
        <taxon>Streptomyces</taxon>
    </lineage>
</organism>
<evidence type="ECO:0000256" key="1">
    <source>
        <dbReference type="SAM" id="MobiDB-lite"/>
    </source>
</evidence>
<dbReference type="Proteomes" id="UP001596413">
    <property type="component" value="Unassembled WGS sequence"/>
</dbReference>
<evidence type="ECO:0000313" key="2">
    <source>
        <dbReference type="EMBL" id="MFC7216766.1"/>
    </source>
</evidence>
<dbReference type="InterPro" id="IPR006311">
    <property type="entry name" value="TAT_signal"/>
</dbReference>